<dbReference type="InterPro" id="IPR011990">
    <property type="entry name" value="TPR-like_helical_dom_sf"/>
</dbReference>
<evidence type="ECO:0000256" key="3">
    <source>
        <dbReference type="ARBA" id="ARBA00022729"/>
    </source>
</evidence>
<dbReference type="Pfam" id="PF14322">
    <property type="entry name" value="SusD-like_3"/>
    <property type="match status" value="1"/>
</dbReference>
<dbReference type="RefSeq" id="WP_119076670.1">
    <property type="nucleotide sequence ID" value="NZ_CP029600.1"/>
</dbReference>
<evidence type="ECO:0000256" key="6">
    <source>
        <dbReference type="SAM" id="SignalP"/>
    </source>
</evidence>
<dbReference type="SUPFAM" id="SSF48452">
    <property type="entry name" value="TPR-like"/>
    <property type="match status" value="1"/>
</dbReference>
<feature type="signal peptide" evidence="6">
    <location>
        <begin position="1"/>
        <end position="22"/>
    </location>
</feature>
<comment type="subcellular location">
    <subcellularLocation>
        <location evidence="1">Cell outer membrane</location>
    </subcellularLocation>
</comment>
<protein>
    <submittedName>
        <fullName evidence="9">RagB/SusD family nutrient uptake outer membrane protein</fullName>
    </submittedName>
</protein>
<dbReference type="Proteomes" id="UP000246099">
    <property type="component" value="Chromosome"/>
</dbReference>
<evidence type="ECO:0000313" key="10">
    <source>
        <dbReference type="Proteomes" id="UP000246099"/>
    </source>
</evidence>
<comment type="similarity">
    <text evidence="2">Belongs to the SusD family.</text>
</comment>
<name>A0ABN5LX75_9BACT</name>
<accession>A0ABN5LX75</accession>
<organism evidence="9 10">
    <name type="scientific">Chitinophaga alhagiae</name>
    <dbReference type="NCBI Taxonomy" id="2203219"/>
    <lineage>
        <taxon>Bacteria</taxon>
        <taxon>Pseudomonadati</taxon>
        <taxon>Bacteroidota</taxon>
        <taxon>Chitinophagia</taxon>
        <taxon>Chitinophagales</taxon>
        <taxon>Chitinophagaceae</taxon>
        <taxon>Chitinophaga</taxon>
    </lineage>
</organism>
<evidence type="ECO:0000313" key="9">
    <source>
        <dbReference type="EMBL" id="AWO00822.1"/>
    </source>
</evidence>
<reference evidence="9 10" key="1">
    <citation type="submission" date="2018-05" db="EMBL/GenBank/DDBJ databases">
        <title>Chitinophaga sp. nov., isolated from rhizosphere soil of Alhagi.</title>
        <authorList>
            <person name="Liu Y."/>
        </authorList>
    </citation>
    <scope>NUCLEOTIDE SEQUENCE [LARGE SCALE GENOMIC DNA]</scope>
    <source>
        <strain evidence="9 10">T22</strain>
    </source>
</reference>
<dbReference type="CDD" id="cd08977">
    <property type="entry name" value="SusD"/>
    <property type="match status" value="1"/>
</dbReference>
<evidence type="ECO:0000259" key="7">
    <source>
        <dbReference type="Pfam" id="PF07980"/>
    </source>
</evidence>
<dbReference type="Pfam" id="PF07980">
    <property type="entry name" value="SusD_RagB"/>
    <property type="match status" value="1"/>
</dbReference>
<evidence type="ECO:0000256" key="2">
    <source>
        <dbReference type="ARBA" id="ARBA00006275"/>
    </source>
</evidence>
<dbReference type="EMBL" id="CP029600">
    <property type="protein sequence ID" value="AWO00822.1"/>
    <property type="molecule type" value="Genomic_DNA"/>
</dbReference>
<dbReference type="InterPro" id="IPR012944">
    <property type="entry name" value="SusD_RagB_dom"/>
</dbReference>
<keyword evidence="10" id="KW-1185">Reference proteome</keyword>
<evidence type="ECO:0000259" key="8">
    <source>
        <dbReference type="Pfam" id="PF14322"/>
    </source>
</evidence>
<feature type="domain" description="RagB/SusD" evidence="7">
    <location>
        <begin position="369"/>
        <end position="519"/>
    </location>
</feature>
<evidence type="ECO:0000256" key="1">
    <source>
        <dbReference type="ARBA" id="ARBA00004442"/>
    </source>
</evidence>
<keyword evidence="4" id="KW-0472">Membrane</keyword>
<dbReference type="PROSITE" id="PS51257">
    <property type="entry name" value="PROKAR_LIPOPROTEIN"/>
    <property type="match status" value="1"/>
</dbReference>
<dbReference type="InterPro" id="IPR033985">
    <property type="entry name" value="SusD-like_N"/>
</dbReference>
<feature type="chain" id="PRO_5045272338" evidence="6">
    <location>
        <begin position="23"/>
        <end position="524"/>
    </location>
</feature>
<gene>
    <name evidence="9" type="ORF">DLD77_03485</name>
</gene>
<keyword evidence="3 6" id="KW-0732">Signal</keyword>
<keyword evidence="5" id="KW-0998">Cell outer membrane</keyword>
<dbReference type="Gene3D" id="1.25.40.390">
    <property type="match status" value="1"/>
</dbReference>
<evidence type="ECO:0000256" key="4">
    <source>
        <dbReference type="ARBA" id="ARBA00023136"/>
    </source>
</evidence>
<sequence length="524" mass="59239">MIKYRYLCWVLILAISATSCHKSLELAPEDYFGDGNFWQNESQVSNFMVGLHKQLRDNQFMFYRLGEMRGGSLSNVDVQNTSLNELPVVEQRLEETSPGITSWAGMYGPILQVNLFIQKVEPVTFLTEERKNFLLGQAYALRAFYYFHLLRTYGGVPLRLSAEVLNGVTDPVALRKARATEAEVLAQVKSDVDKSLALFGGAASADKSMFTPNAARMLKGEIYLWSAKVYGTTADLTAASSALTAVTGYSLLPKFADVFTYAQKRNSEIILSLSFRVGEAEMSGISMFTYSTFNFNGLHYKDSTVSAGPGNFLIDPLKIADVNSQQIIQRYRYKFEFFQSFDVTDTRRNATFYDYYQVNTSVTPYVTTVRNTALVKFLGTIDANKRYFSDDWPLYREADRLLMLAEIANAQGEDPAPYIKQIRDRAYGGAGNDPAPFVNGSKDANELAIFNERSKEFVFEGKRWYDLRRMKYGTEPLVYQSVQHPYGVLDKGTNGYRTLWPVETAIWTNDPLVNQTPGYMTAKQ</sequence>
<feature type="domain" description="SusD-like N-terminal" evidence="8">
    <location>
        <begin position="41"/>
        <end position="224"/>
    </location>
</feature>
<proteinExistence type="inferred from homology"/>
<evidence type="ECO:0000256" key="5">
    <source>
        <dbReference type="ARBA" id="ARBA00023237"/>
    </source>
</evidence>